<dbReference type="GO" id="GO:0016874">
    <property type="term" value="F:ligase activity"/>
    <property type="evidence" value="ECO:0007669"/>
    <property type="project" value="UniProtKB-KW"/>
</dbReference>
<dbReference type="EMBL" id="GG730043">
    <property type="protein sequence ID" value="EEZ93047.1"/>
    <property type="molecule type" value="Genomic_DNA"/>
</dbReference>
<dbReference type="PANTHER" id="PTHR35561:SF1">
    <property type="entry name" value="RNA 2',3'-CYCLIC PHOSPHODIESTERASE"/>
    <property type="match status" value="1"/>
</dbReference>
<dbReference type="NCBIfam" id="TIGR02258">
    <property type="entry name" value="2_5_ligase"/>
    <property type="match status" value="1"/>
</dbReference>
<dbReference type="AlphaFoldDB" id="D2EF21"/>
<reference evidence="3 4" key="1">
    <citation type="journal article" date="2010" name="Proc. Natl. Acad. Sci. U.S.A.">
        <title>Enigmatic, ultrasmall, uncultivated Archaea.</title>
        <authorList>
            <person name="Baker B.J."/>
            <person name="Comolli L.R."/>
            <person name="Dick G.J."/>
            <person name="Hauser L.J."/>
            <person name="Hyatt D."/>
            <person name="Dill B.D."/>
            <person name="Land M.L."/>
            <person name="Verberkmoes N.C."/>
            <person name="Hettich R.L."/>
            <person name="Banfield J.F."/>
        </authorList>
    </citation>
    <scope>NUCLEOTIDE SEQUENCE [LARGE SCALE GENOMIC DNA]</scope>
</reference>
<keyword evidence="1" id="KW-0378">Hydrolase</keyword>
<organism evidence="3 4">
    <name type="scientific">Candidatus Parvarchaeum acidiphilum ARMAN-4</name>
    <dbReference type="NCBI Taxonomy" id="662760"/>
    <lineage>
        <taxon>Archaea</taxon>
        <taxon>Candidatus Parvarchaeota</taxon>
        <taxon>Candidatus Parvarchaeum</taxon>
    </lineage>
</organism>
<evidence type="ECO:0000313" key="3">
    <source>
        <dbReference type="EMBL" id="EEZ93047.1"/>
    </source>
</evidence>
<dbReference type="InterPro" id="IPR004175">
    <property type="entry name" value="RNA_CPDase"/>
</dbReference>
<feature type="domain" description="Phosphoesterase HXTX" evidence="2">
    <location>
        <begin position="10"/>
        <end position="87"/>
    </location>
</feature>
<dbReference type="Proteomes" id="UP000009375">
    <property type="component" value="Unassembled WGS sequence"/>
</dbReference>
<evidence type="ECO:0000259" key="2">
    <source>
        <dbReference type="Pfam" id="PF02834"/>
    </source>
</evidence>
<evidence type="ECO:0000313" key="4">
    <source>
        <dbReference type="Proteomes" id="UP000009375"/>
    </source>
</evidence>
<name>D2EF21_PARA4</name>
<dbReference type="GO" id="GO:0008664">
    <property type="term" value="F:RNA 2',3'-cyclic 3'-phosphodiesterase activity"/>
    <property type="evidence" value="ECO:0007669"/>
    <property type="project" value="InterPro"/>
</dbReference>
<keyword evidence="3" id="KW-0436">Ligase</keyword>
<dbReference type="Gene3D" id="3.90.1140.10">
    <property type="entry name" value="Cyclic phosphodiesterase"/>
    <property type="match status" value="1"/>
</dbReference>
<gene>
    <name evidence="3" type="ORF">BJBARM4_0328</name>
</gene>
<dbReference type="Pfam" id="PF02834">
    <property type="entry name" value="LigT_PEase"/>
    <property type="match status" value="1"/>
</dbReference>
<dbReference type="InterPro" id="IPR014051">
    <property type="entry name" value="Phosphoesterase_HXTX"/>
</dbReference>
<dbReference type="SUPFAM" id="SSF55144">
    <property type="entry name" value="LigT-like"/>
    <property type="match status" value="1"/>
</dbReference>
<evidence type="ECO:0000256" key="1">
    <source>
        <dbReference type="ARBA" id="ARBA00022801"/>
    </source>
</evidence>
<dbReference type="InterPro" id="IPR009097">
    <property type="entry name" value="Cyclic_Pdiesterase"/>
</dbReference>
<dbReference type="PANTHER" id="PTHR35561">
    <property type="entry name" value="RNA 2',3'-CYCLIC PHOSPHODIESTERASE"/>
    <property type="match status" value="1"/>
</dbReference>
<sequence>MNRYFIAVEIPEKTKEDIFSFFYKKLDKKITGKFVDKEKLHITLLFLGDFEIKKELIDFIKEMKFSIPINIKGIGAFPSIKNPKTIYARVHGNLNEHYEKLCSFLSMKKESNFTPHVTLCRAKQVIDKIDEKEFESNDFSFIADSLHIFNSDFSNYYRII</sequence>
<accession>D2EF21</accession>
<dbReference type="GO" id="GO:0004113">
    <property type="term" value="F:2',3'-cyclic-nucleotide 3'-phosphodiesterase activity"/>
    <property type="evidence" value="ECO:0007669"/>
    <property type="project" value="InterPro"/>
</dbReference>
<protein>
    <submittedName>
        <fullName evidence="3">2'-5' RNA ligase</fullName>
    </submittedName>
</protein>
<proteinExistence type="predicted"/>